<evidence type="ECO:0000313" key="15">
    <source>
        <dbReference type="EMBL" id="MSU07386.1"/>
    </source>
</evidence>
<accession>A0A6I2UF66</accession>
<organism evidence="15 16">
    <name type="scientific">Anaerovibrio slackiae</name>
    <dbReference type="NCBI Taxonomy" id="2652309"/>
    <lineage>
        <taxon>Bacteria</taxon>
        <taxon>Bacillati</taxon>
        <taxon>Bacillota</taxon>
        <taxon>Negativicutes</taxon>
        <taxon>Selenomonadales</taxon>
        <taxon>Selenomonadaceae</taxon>
        <taxon>Anaerovibrio</taxon>
    </lineage>
</organism>
<evidence type="ECO:0000256" key="7">
    <source>
        <dbReference type="ARBA" id="ARBA00023157"/>
    </source>
</evidence>
<evidence type="ECO:0000256" key="12">
    <source>
        <dbReference type="ARBA" id="ARBA00049091"/>
    </source>
</evidence>
<comment type="caution">
    <text evidence="15">The sequence shown here is derived from an EMBL/GenBank/DDBJ whole genome shotgun (WGS) entry which is preliminary data.</text>
</comment>
<protein>
    <recommendedName>
        <fullName evidence="3">thioredoxin-dependent peroxiredoxin</fullName>
        <ecNumber evidence="3">1.11.1.24</ecNumber>
    </recommendedName>
    <alternativeName>
        <fullName evidence="11">Bacterioferritin comigratory protein</fullName>
    </alternativeName>
    <alternativeName>
        <fullName evidence="9">Thioredoxin peroxidase</fullName>
    </alternativeName>
</protein>
<comment type="catalytic activity">
    <reaction evidence="12">
        <text>a hydroperoxide + [thioredoxin]-dithiol = an alcohol + [thioredoxin]-disulfide + H2O</text>
        <dbReference type="Rhea" id="RHEA:62620"/>
        <dbReference type="Rhea" id="RHEA-COMP:10698"/>
        <dbReference type="Rhea" id="RHEA-COMP:10700"/>
        <dbReference type="ChEBI" id="CHEBI:15377"/>
        <dbReference type="ChEBI" id="CHEBI:29950"/>
        <dbReference type="ChEBI" id="CHEBI:30879"/>
        <dbReference type="ChEBI" id="CHEBI:35924"/>
        <dbReference type="ChEBI" id="CHEBI:50058"/>
        <dbReference type="EC" id="1.11.1.24"/>
    </reaction>
</comment>
<name>A0A6I2UF66_9FIRM</name>
<dbReference type="Gene3D" id="3.40.30.10">
    <property type="entry name" value="Glutaredoxin"/>
    <property type="match status" value="1"/>
</dbReference>
<keyword evidence="6" id="KW-0560">Oxidoreductase</keyword>
<evidence type="ECO:0000256" key="6">
    <source>
        <dbReference type="ARBA" id="ARBA00023002"/>
    </source>
</evidence>
<evidence type="ECO:0000256" key="10">
    <source>
        <dbReference type="ARBA" id="ARBA00038489"/>
    </source>
</evidence>
<evidence type="ECO:0000256" key="8">
    <source>
        <dbReference type="ARBA" id="ARBA00023284"/>
    </source>
</evidence>
<dbReference type="Proteomes" id="UP000433181">
    <property type="component" value="Unassembled WGS sequence"/>
</dbReference>
<dbReference type="SUPFAM" id="SSF52833">
    <property type="entry name" value="Thioredoxin-like"/>
    <property type="match status" value="1"/>
</dbReference>
<evidence type="ECO:0000256" key="9">
    <source>
        <dbReference type="ARBA" id="ARBA00032824"/>
    </source>
</evidence>
<dbReference type="GeneID" id="96777291"/>
<feature type="active site" description="Cysteine sulfenic acid (-SOH) intermediate; for peroxidase activity" evidence="13">
    <location>
        <position position="44"/>
    </location>
</feature>
<dbReference type="EC" id="1.11.1.24" evidence="3"/>
<dbReference type="InterPro" id="IPR000866">
    <property type="entry name" value="AhpC/TSA"/>
</dbReference>
<comment type="similarity">
    <text evidence="10">Belongs to the peroxiredoxin family. BCP/PrxQ subfamily.</text>
</comment>
<keyword evidence="16" id="KW-1185">Reference proteome</keyword>
<keyword evidence="7" id="KW-1015">Disulfide bond</keyword>
<dbReference type="GO" id="GO:0034599">
    <property type="term" value="P:cellular response to oxidative stress"/>
    <property type="evidence" value="ECO:0007669"/>
    <property type="project" value="TreeGrafter"/>
</dbReference>
<feature type="domain" description="Thioredoxin" evidence="14">
    <location>
        <begin position="2"/>
        <end position="151"/>
    </location>
</feature>
<dbReference type="PIRSF" id="PIRSF000239">
    <property type="entry name" value="AHPC"/>
    <property type="match status" value="1"/>
</dbReference>
<evidence type="ECO:0000313" key="16">
    <source>
        <dbReference type="Proteomes" id="UP000433181"/>
    </source>
</evidence>
<evidence type="ECO:0000256" key="11">
    <source>
        <dbReference type="ARBA" id="ARBA00041373"/>
    </source>
</evidence>
<evidence type="ECO:0000259" key="14">
    <source>
        <dbReference type="PROSITE" id="PS51352"/>
    </source>
</evidence>
<keyword evidence="4" id="KW-0575">Peroxidase</keyword>
<dbReference type="GO" id="GO:0008379">
    <property type="term" value="F:thioredoxin peroxidase activity"/>
    <property type="evidence" value="ECO:0007669"/>
    <property type="project" value="TreeGrafter"/>
</dbReference>
<dbReference type="EMBL" id="VUNR01000001">
    <property type="protein sequence ID" value="MSU07386.1"/>
    <property type="molecule type" value="Genomic_DNA"/>
</dbReference>
<evidence type="ECO:0000256" key="13">
    <source>
        <dbReference type="PIRSR" id="PIRSR000239-1"/>
    </source>
</evidence>
<proteinExistence type="inferred from homology"/>
<evidence type="ECO:0000256" key="1">
    <source>
        <dbReference type="ARBA" id="ARBA00003330"/>
    </source>
</evidence>
<sequence length="151" mass="17023">MLEVGTKAPDFELPDQNGQLHKLSDYLGRKVILYFYPRDNTPGCSRQASGYSELYDQFVEQGAVILGVSKDSVASHKKFEEKYGLKFTLLSDTERKVIEAYDVWKEKKNYGKVSMGVVRTTYLIDEQGIIVMANGKVKTADDAEKMLQVIG</sequence>
<dbReference type="Pfam" id="PF00578">
    <property type="entry name" value="AhpC-TSA"/>
    <property type="match status" value="1"/>
</dbReference>
<keyword evidence="8" id="KW-0676">Redox-active center</keyword>
<dbReference type="PANTHER" id="PTHR42801">
    <property type="entry name" value="THIOREDOXIN-DEPENDENT PEROXIDE REDUCTASE"/>
    <property type="match status" value="1"/>
</dbReference>
<dbReference type="InterPro" id="IPR050924">
    <property type="entry name" value="Peroxiredoxin_BCP/PrxQ"/>
</dbReference>
<dbReference type="PANTHER" id="PTHR42801:SF4">
    <property type="entry name" value="AHPC_TSA FAMILY PROTEIN"/>
    <property type="match status" value="1"/>
</dbReference>
<dbReference type="RefSeq" id="WP_154404888.1">
    <property type="nucleotide sequence ID" value="NZ_JBGUTX010000066.1"/>
</dbReference>
<dbReference type="AlphaFoldDB" id="A0A6I2UF66"/>
<gene>
    <name evidence="15" type="ORF">FYJ84_00005</name>
</gene>
<dbReference type="InterPro" id="IPR036249">
    <property type="entry name" value="Thioredoxin-like_sf"/>
</dbReference>
<dbReference type="PROSITE" id="PS51352">
    <property type="entry name" value="THIOREDOXIN_2"/>
    <property type="match status" value="1"/>
</dbReference>
<keyword evidence="5" id="KW-0049">Antioxidant</keyword>
<dbReference type="GO" id="GO:0005737">
    <property type="term" value="C:cytoplasm"/>
    <property type="evidence" value="ECO:0007669"/>
    <property type="project" value="TreeGrafter"/>
</dbReference>
<evidence type="ECO:0000256" key="4">
    <source>
        <dbReference type="ARBA" id="ARBA00022559"/>
    </source>
</evidence>
<comment type="function">
    <text evidence="1">Thiol-specific peroxidase that catalyzes the reduction of hydrogen peroxide and organic hydroperoxides to water and alcohols, respectively. Plays a role in cell protection against oxidative stress by detoxifying peroxides and as sensor of hydrogen peroxide-mediated signaling events.</text>
</comment>
<dbReference type="GO" id="GO:0045454">
    <property type="term" value="P:cell redox homeostasis"/>
    <property type="evidence" value="ECO:0007669"/>
    <property type="project" value="TreeGrafter"/>
</dbReference>
<comment type="subunit">
    <text evidence="2">Monomer.</text>
</comment>
<dbReference type="InterPro" id="IPR024706">
    <property type="entry name" value="Peroxiredoxin_AhpC-typ"/>
</dbReference>
<reference evidence="15 16" key="1">
    <citation type="submission" date="2019-08" db="EMBL/GenBank/DDBJ databases">
        <title>In-depth cultivation of the pig gut microbiome towards novel bacterial diversity and tailored functional studies.</title>
        <authorList>
            <person name="Wylensek D."/>
            <person name="Hitch T.C.A."/>
            <person name="Clavel T."/>
        </authorList>
    </citation>
    <scope>NUCLEOTIDE SEQUENCE [LARGE SCALE GENOMIC DNA]</scope>
    <source>
        <strain evidence="15 16">WCA-693-APC-5D-A</strain>
    </source>
</reference>
<evidence type="ECO:0000256" key="5">
    <source>
        <dbReference type="ARBA" id="ARBA00022862"/>
    </source>
</evidence>
<evidence type="ECO:0000256" key="3">
    <source>
        <dbReference type="ARBA" id="ARBA00013017"/>
    </source>
</evidence>
<evidence type="ECO:0000256" key="2">
    <source>
        <dbReference type="ARBA" id="ARBA00011245"/>
    </source>
</evidence>
<dbReference type="InterPro" id="IPR013766">
    <property type="entry name" value="Thioredoxin_domain"/>
</dbReference>
<dbReference type="FunFam" id="3.40.30.10:FF:000007">
    <property type="entry name" value="Thioredoxin-dependent thiol peroxidase"/>
    <property type="match status" value="1"/>
</dbReference>
<dbReference type="CDD" id="cd03017">
    <property type="entry name" value="PRX_BCP"/>
    <property type="match status" value="1"/>
</dbReference>